<name>A0A099J2F9_9MICO</name>
<evidence type="ECO:0000256" key="2">
    <source>
        <dbReference type="ARBA" id="ARBA00004651"/>
    </source>
</evidence>
<reference evidence="16 18" key="2">
    <citation type="submission" date="2020-08" db="EMBL/GenBank/DDBJ databases">
        <title>Sequencing the genomes of 1000 actinobacteria strains.</title>
        <authorList>
            <person name="Klenk H.-P."/>
        </authorList>
    </citation>
    <scope>NUCLEOTIDE SEQUENCE [LARGE SCALE GENOMIC DNA]</scope>
    <source>
        <strain evidence="16 18">DSM 21065</strain>
    </source>
</reference>
<proteinExistence type="predicted"/>
<accession>A0A099J2F9</accession>
<dbReference type="PANTHER" id="PTHR43711:SF31">
    <property type="entry name" value="HISTIDINE KINASE"/>
    <property type="match status" value="1"/>
</dbReference>
<dbReference type="AlphaFoldDB" id="A0A099J2F9"/>
<dbReference type="RefSeq" id="WP_052542443.1">
    <property type="nucleotide sequence ID" value="NZ_JACHBQ010000001.1"/>
</dbReference>
<dbReference type="InterPro" id="IPR004358">
    <property type="entry name" value="Sig_transdc_His_kin-like_C"/>
</dbReference>
<evidence type="ECO:0000256" key="8">
    <source>
        <dbReference type="ARBA" id="ARBA00022777"/>
    </source>
</evidence>
<sequence>MSTLSLVTLAQTASPRRVRLTLVAVVVVVFAMSVATLLVSRNAEFISAWWPAAGVSVIAVLLARRNRVGMALAIWAAASGARLAVGQPLAPALAYGFANALEAWLIARILEGSDAPHSLDDVRSVGRFVIAVAIGALTMAGLAALIIGVQGGDAPGTFALVAPSHASAILVIAPFLMVARVRVPARLRTELIVQSGLLAIVLALVFLPGQSSQWKFLTLPVLIWAALRFGSWPATGQMLALALTATAIVDLRQAGAVGEPGPGSIAQEYAVLQSYFVVYAASLLVIAAGRTERLRLADEMLMRDRLLRGGIVGSQIGLLLLRENALGAVTIVDGNAVAAGLLGVTVEARGESAGAVPTDGPLASAIATVRGDTVAFRDWSGEVEIDHAERRLQVFIARVHSTGADALITVQVIDTTARYVAEQAVTAALGNEQATTSALRELNRQKEDFVSSVSHELRTPIMSILGFSEELADTKLSPLAADYLSVITRNAHRLADLVEDLLELSRMSDQNDRTVRPLEVTALNEVIRNCVEELGAAARSGGVTLVFIPVDDLDVAGNSRDVTRVLINLVANAVKFTPRGGRVAVTCSRAGDVVLVEVVDNGVGIPPDEIDRVLERFYRSSTSVSLPGTGLGLSIVTGLLKQLGGTLQITSDGLTGTQVRVRLPAAPAPVPVADTGERPAASVTTAVDRT</sequence>
<dbReference type="InterPro" id="IPR036890">
    <property type="entry name" value="HATPase_C_sf"/>
</dbReference>
<reference evidence="15 17" key="1">
    <citation type="submission" date="2014-08" db="EMBL/GenBank/DDBJ databases">
        <authorList>
            <person name="Sisinthy S."/>
        </authorList>
    </citation>
    <scope>NUCLEOTIDE SEQUENCE [LARGE SCALE GENOMIC DNA]</scope>
    <source>
        <strain evidence="15 17">RuG17</strain>
    </source>
</reference>
<evidence type="ECO:0000313" key="16">
    <source>
        <dbReference type="EMBL" id="MBB5642224.1"/>
    </source>
</evidence>
<dbReference type="InterPro" id="IPR005467">
    <property type="entry name" value="His_kinase_dom"/>
</dbReference>
<dbReference type="InterPro" id="IPR003594">
    <property type="entry name" value="HATPase_dom"/>
</dbReference>
<keyword evidence="4" id="KW-1003">Cell membrane</keyword>
<evidence type="ECO:0000256" key="5">
    <source>
        <dbReference type="ARBA" id="ARBA00022553"/>
    </source>
</evidence>
<dbReference type="Gene3D" id="3.30.565.10">
    <property type="entry name" value="Histidine kinase-like ATPase, C-terminal domain"/>
    <property type="match status" value="1"/>
</dbReference>
<dbReference type="STRING" id="1001240.GY21_15095"/>
<evidence type="ECO:0000256" key="9">
    <source>
        <dbReference type="ARBA" id="ARBA00022989"/>
    </source>
</evidence>
<dbReference type="Gene3D" id="1.10.287.130">
    <property type="match status" value="1"/>
</dbReference>
<gene>
    <name evidence="16" type="ORF">BJ997_002772</name>
    <name evidence="15" type="ORF">GY21_15095</name>
</gene>
<evidence type="ECO:0000256" key="7">
    <source>
        <dbReference type="ARBA" id="ARBA00022692"/>
    </source>
</evidence>
<dbReference type="InterPro" id="IPR050736">
    <property type="entry name" value="Sensor_HK_Regulatory"/>
</dbReference>
<organism evidence="15 17">
    <name type="scientific">Cryobacterium roopkundense</name>
    <dbReference type="NCBI Taxonomy" id="1001240"/>
    <lineage>
        <taxon>Bacteria</taxon>
        <taxon>Bacillati</taxon>
        <taxon>Actinomycetota</taxon>
        <taxon>Actinomycetes</taxon>
        <taxon>Micrococcales</taxon>
        <taxon>Microbacteriaceae</taxon>
        <taxon>Cryobacterium</taxon>
    </lineage>
</organism>
<dbReference type="SMART" id="SM00387">
    <property type="entry name" value="HATPase_c"/>
    <property type="match status" value="1"/>
</dbReference>
<dbReference type="Proteomes" id="UP000029864">
    <property type="component" value="Unassembled WGS sequence"/>
</dbReference>
<dbReference type="Pfam" id="PF00512">
    <property type="entry name" value="HisKA"/>
    <property type="match status" value="1"/>
</dbReference>
<keyword evidence="7 13" id="KW-0812">Transmembrane</keyword>
<feature type="domain" description="Histidine kinase" evidence="14">
    <location>
        <begin position="452"/>
        <end position="667"/>
    </location>
</feature>
<protein>
    <recommendedName>
        <fullName evidence="3">histidine kinase</fullName>
        <ecNumber evidence="3">2.7.13.3</ecNumber>
    </recommendedName>
</protein>
<evidence type="ECO:0000256" key="13">
    <source>
        <dbReference type="SAM" id="Phobius"/>
    </source>
</evidence>
<evidence type="ECO:0000256" key="11">
    <source>
        <dbReference type="ARBA" id="ARBA00023136"/>
    </source>
</evidence>
<keyword evidence="9 13" id="KW-1133">Transmembrane helix</keyword>
<evidence type="ECO:0000256" key="12">
    <source>
        <dbReference type="SAM" id="MobiDB-lite"/>
    </source>
</evidence>
<dbReference type="EMBL" id="JPXF01000070">
    <property type="protein sequence ID" value="KGJ72491.1"/>
    <property type="molecule type" value="Genomic_DNA"/>
</dbReference>
<evidence type="ECO:0000313" key="18">
    <source>
        <dbReference type="Proteomes" id="UP000561726"/>
    </source>
</evidence>
<dbReference type="Pfam" id="PF05231">
    <property type="entry name" value="MASE1"/>
    <property type="match status" value="1"/>
</dbReference>
<dbReference type="InterPro" id="IPR036097">
    <property type="entry name" value="HisK_dim/P_sf"/>
</dbReference>
<dbReference type="SUPFAM" id="SSF55874">
    <property type="entry name" value="ATPase domain of HSP90 chaperone/DNA topoisomerase II/histidine kinase"/>
    <property type="match status" value="1"/>
</dbReference>
<dbReference type="Pfam" id="PF02518">
    <property type="entry name" value="HATPase_c"/>
    <property type="match status" value="1"/>
</dbReference>
<comment type="caution">
    <text evidence="15">The sequence shown here is derived from an EMBL/GenBank/DDBJ whole genome shotgun (WGS) entry which is preliminary data.</text>
</comment>
<feature type="region of interest" description="Disordered" evidence="12">
    <location>
        <begin position="670"/>
        <end position="690"/>
    </location>
</feature>
<keyword evidence="17" id="KW-1185">Reference proteome</keyword>
<dbReference type="GO" id="GO:0000155">
    <property type="term" value="F:phosphorelay sensor kinase activity"/>
    <property type="evidence" value="ECO:0007669"/>
    <property type="project" value="InterPro"/>
</dbReference>
<keyword evidence="10" id="KW-0902">Two-component regulatory system</keyword>
<evidence type="ECO:0000256" key="10">
    <source>
        <dbReference type="ARBA" id="ARBA00023012"/>
    </source>
</evidence>
<keyword evidence="6" id="KW-0808">Transferase</keyword>
<feature type="transmembrane region" description="Helical" evidence="13">
    <location>
        <begin position="157"/>
        <end position="179"/>
    </location>
</feature>
<evidence type="ECO:0000313" key="15">
    <source>
        <dbReference type="EMBL" id="KGJ72491.1"/>
    </source>
</evidence>
<dbReference type="PROSITE" id="PS50109">
    <property type="entry name" value="HIS_KIN"/>
    <property type="match status" value="1"/>
</dbReference>
<dbReference type="PRINTS" id="PR00344">
    <property type="entry name" value="BCTRLSENSOR"/>
</dbReference>
<evidence type="ECO:0000256" key="6">
    <source>
        <dbReference type="ARBA" id="ARBA00022679"/>
    </source>
</evidence>
<dbReference type="PANTHER" id="PTHR43711">
    <property type="entry name" value="TWO-COMPONENT HISTIDINE KINASE"/>
    <property type="match status" value="1"/>
</dbReference>
<keyword evidence="5" id="KW-0597">Phosphoprotein</keyword>
<dbReference type="EMBL" id="JACHBQ010000001">
    <property type="protein sequence ID" value="MBB5642224.1"/>
    <property type="molecule type" value="Genomic_DNA"/>
</dbReference>
<dbReference type="InterPro" id="IPR007895">
    <property type="entry name" value="MASE1"/>
</dbReference>
<dbReference type="OrthoDB" id="9757990at2"/>
<keyword evidence="11 13" id="KW-0472">Membrane</keyword>
<evidence type="ECO:0000256" key="4">
    <source>
        <dbReference type="ARBA" id="ARBA00022475"/>
    </source>
</evidence>
<dbReference type="CDD" id="cd00075">
    <property type="entry name" value="HATPase"/>
    <property type="match status" value="1"/>
</dbReference>
<feature type="transmembrane region" description="Helical" evidence="13">
    <location>
        <begin position="128"/>
        <end position="151"/>
    </location>
</feature>
<comment type="catalytic activity">
    <reaction evidence="1">
        <text>ATP + protein L-histidine = ADP + protein N-phospho-L-histidine.</text>
        <dbReference type="EC" id="2.7.13.3"/>
    </reaction>
</comment>
<dbReference type="SUPFAM" id="SSF47384">
    <property type="entry name" value="Homodimeric domain of signal transducing histidine kinase"/>
    <property type="match status" value="1"/>
</dbReference>
<dbReference type="SMART" id="SM00388">
    <property type="entry name" value="HisKA"/>
    <property type="match status" value="1"/>
</dbReference>
<evidence type="ECO:0000256" key="3">
    <source>
        <dbReference type="ARBA" id="ARBA00012438"/>
    </source>
</evidence>
<dbReference type="eggNOG" id="COG5002">
    <property type="taxonomic scope" value="Bacteria"/>
</dbReference>
<feature type="transmembrane region" description="Helical" evidence="13">
    <location>
        <begin position="191"/>
        <end position="209"/>
    </location>
</feature>
<dbReference type="InterPro" id="IPR003661">
    <property type="entry name" value="HisK_dim/P_dom"/>
</dbReference>
<dbReference type="CDD" id="cd00082">
    <property type="entry name" value="HisKA"/>
    <property type="match status" value="1"/>
</dbReference>
<dbReference type="Proteomes" id="UP000561726">
    <property type="component" value="Unassembled WGS sequence"/>
</dbReference>
<comment type="subcellular location">
    <subcellularLocation>
        <location evidence="2">Cell membrane</location>
        <topology evidence="2">Multi-pass membrane protein</topology>
    </subcellularLocation>
</comment>
<dbReference type="GO" id="GO:0005886">
    <property type="term" value="C:plasma membrane"/>
    <property type="evidence" value="ECO:0007669"/>
    <property type="project" value="UniProtKB-SubCell"/>
</dbReference>
<feature type="transmembrane region" description="Helical" evidence="13">
    <location>
        <begin position="20"/>
        <end position="39"/>
    </location>
</feature>
<keyword evidence="8" id="KW-0418">Kinase</keyword>
<evidence type="ECO:0000256" key="1">
    <source>
        <dbReference type="ARBA" id="ARBA00000085"/>
    </source>
</evidence>
<evidence type="ECO:0000259" key="14">
    <source>
        <dbReference type="PROSITE" id="PS50109"/>
    </source>
</evidence>
<dbReference type="EC" id="2.7.13.3" evidence="3"/>
<evidence type="ECO:0000313" key="17">
    <source>
        <dbReference type="Proteomes" id="UP000029864"/>
    </source>
</evidence>
<feature type="transmembrane region" description="Helical" evidence="13">
    <location>
        <begin position="45"/>
        <end position="63"/>
    </location>
</feature>
<dbReference type="FunFam" id="1.10.287.130:FF:000001">
    <property type="entry name" value="Two-component sensor histidine kinase"/>
    <property type="match status" value="1"/>
</dbReference>